<keyword evidence="1" id="KW-0812">Transmembrane</keyword>
<protein>
    <recommendedName>
        <fullName evidence="4">DedA family protein</fullName>
    </recommendedName>
</protein>
<proteinExistence type="predicted"/>
<feature type="transmembrane region" description="Helical" evidence="1">
    <location>
        <begin position="54"/>
        <end position="80"/>
    </location>
</feature>
<dbReference type="Proteomes" id="UP000014070">
    <property type="component" value="Chromosome"/>
</dbReference>
<evidence type="ECO:0000313" key="3">
    <source>
        <dbReference type="Proteomes" id="UP000014070"/>
    </source>
</evidence>
<keyword evidence="1" id="KW-0472">Membrane</keyword>
<keyword evidence="3" id="KW-1185">Reference proteome</keyword>
<dbReference type="EMBL" id="CP005934">
    <property type="protein sequence ID" value="AGY50196.1"/>
    <property type="molecule type" value="Genomic_DNA"/>
</dbReference>
<reference evidence="2 3" key="1">
    <citation type="journal article" date="2013" name="Genome Announc.">
        <title>Genome sequence of 'Candidatus Methanomassiliicoccus intestinalis' Issoire-Mx1, a third thermoplasmatales-related methanogenic archaeon from human feces.</title>
        <authorList>
            <person name="Borrel G."/>
            <person name="Harris H.M."/>
            <person name="Parisot N."/>
            <person name="Gaci N."/>
            <person name="Tottey W."/>
            <person name="Mihajlovski A."/>
            <person name="Deane J."/>
            <person name="Gribaldo S."/>
            <person name="Bardot O."/>
            <person name="Peyretaillade E."/>
            <person name="Peyret P."/>
            <person name="O'Toole P.W."/>
            <person name="Brugere J.F."/>
        </authorList>
    </citation>
    <scope>NUCLEOTIDE SEQUENCE [LARGE SCALE GENOMIC DNA]</scope>
    <source>
        <strain evidence="2 3">Issoire-Mx1</strain>
    </source>
</reference>
<feature type="transmembrane region" description="Helical" evidence="1">
    <location>
        <begin position="109"/>
        <end position="129"/>
    </location>
</feature>
<evidence type="ECO:0000313" key="2">
    <source>
        <dbReference type="EMBL" id="AGY50196.1"/>
    </source>
</evidence>
<dbReference type="InParanoid" id="U5Q1Z6"/>
<accession>U5Q1Z6</accession>
<keyword evidence="1" id="KW-1133">Transmembrane helix</keyword>
<dbReference type="AlphaFoldDB" id="U5Q1Z6"/>
<feature type="transmembrane region" description="Helical" evidence="1">
    <location>
        <begin position="14"/>
        <end position="34"/>
    </location>
</feature>
<gene>
    <name evidence="2" type="ORF">MMINT_13660</name>
</gene>
<feature type="transmembrane region" description="Helical" evidence="1">
    <location>
        <begin position="135"/>
        <end position="156"/>
    </location>
</feature>
<dbReference type="KEGG" id="mer:MMINT_13660"/>
<organism evidence="2 3">
    <name type="scientific">Methanomassiliicoccus intestinalis (strain Issoire-Mx1)</name>
    <dbReference type="NCBI Taxonomy" id="1295009"/>
    <lineage>
        <taxon>Archaea</taxon>
        <taxon>Methanobacteriati</taxon>
        <taxon>Thermoplasmatota</taxon>
        <taxon>Thermoplasmata</taxon>
        <taxon>Methanomassiliicoccales</taxon>
        <taxon>Methanomassiliicoccaceae</taxon>
        <taxon>Methanomassiliicoccus</taxon>
    </lineage>
</organism>
<name>U5Q1Z6_METII</name>
<sequence>MDIGSFFTNLFEPLGILGGLICIFLLFYIDAIVFPTLPELFTVIIFTSYPDANIFVFAVAILITIALAEVSGVFTLYTVVKKIKVPERIAKVAHQYRDFLIVSDERMILLNRVAPVIPFMGAFVYLFNWDMKKSMWYVIAGGLIKYGVILALSGAFLTYMEHGTAQKVTIVMIIIVMAISLVASYFKKKGVNNANRPA</sequence>
<evidence type="ECO:0008006" key="4">
    <source>
        <dbReference type="Google" id="ProtNLM"/>
    </source>
</evidence>
<evidence type="ECO:0000256" key="1">
    <source>
        <dbReference type="SAM" id="Phobius"/>
    </source>
</evidence>
<feature type="transmembrane region" description="Helical" evidence="1">
    <location>
        <begin position="168"/>
        <end position="186"/>
    </location>
</feature>
<dbReference type="STRING" id="1295009.MMINT_13660"/>
<dbReference type="HOGENOM" id="CLU_1393524_0_0_2"/>